<dbReference type="Gramene" id="Jr07_37680_p1">
    <property type="protein sequence ID" value="cds.Jr07_37680_p1"/>
    <property type="gene ID" value="Jr07_37680"/>
</dbReference>
<protein>
    <recommendedName>
        <fullName evidence="5">Nematode resistance protein-like HSPRO2</fullName>
    </recommendedName>
</protein>
<reference evidence="3" key="1">
    <citation type="submission" date="2015-10" db="EMBL/GenBank/DDBJ databases">
        <authorList>
            <person name="Martinez-Garcia P.J."/>
            <person name="Crepeau M.W."/>
            <person name="Puiu D."/>
            <person name="Gonzalez-Ibeas D."/>
            <person name="Whalen J."/>
            <person name="Stevens K."/>
            <person name="Paul R."/>
            <person name="Butterfield T."/>
            <person name="Britton M."/>
            <person name="Reagan R."/>
            <person name="Chakraborty S."/>
            <person name="Walawage S.L."/>
            <person name="Vasquez-Gross H.A."/>
            <person name="Cardeno C."/>
            <person name="Famula R."/>
            <person name="Pratt K."/>
            <person name="Kuruganti S."/>
            <person name="Aradhya M.K."/>
            <person name="Leslie C.A."/>
            <person name="Dandekar A.M."/>
            <person name="Salzberg S.L."/>
            <person name="Wegrzyn J.L."/>
            <person name="Langley C.H."/>
            <person name="Neale D.B."/>
        </authorList>
    </citation>
    <scope>NUCLEOTIDE SEQUENCE</scope>
    <source>
        <tissue evidence="3">Leaves</tissue>
    </source>
</reference>
<evidence type="ECO:0000259" key="2">
    <source>
        <dbReference type="Pfam" id="PF07231"/>
    </source>
</evidence>
<dbReference type="GO" id="GO:0020037">
    <property type="term" value="F:heme binding"/>
    <property type="evidence" value="ECO:0007669"/>
    <property type="project" value="InterPro"/>
</dbReference>
<feature type="domain" description="Hs1pro-1 C-terminal" evidence="1">
    <location>
        <begin position="223"/>
        <end position="480"/>
    </location>
</feature>
<feature type="domain" description="Nematode resistance protein-like HSPRO1 N-terminal" evidence="2">
    <location>
        <begin position="24"/>
        <end position="220"/>
    </location>
</feature>
<dbReference type="Pfam" id="PF07231">
    <property type="entry name" value="Hs1pro-1_N"/>
    <property type="match status" value="1"/>
</dbReference>
<name>A0A834CTC4_JUGRE</name>
<dbReference type="InterPro" id="IPR037217">
    <property type="entry name" value="Trp/Indoleamine_2_3_dOase-like"/>
</dbReference>
<evidence type="ECO:0000259" key="1">
    <source>
        <dbReference type="Pfam" id="PF07014"/>
    </source>
</evidence>
<dbReference type="SUPFAM" id="SSF140959">
    <property type="entry name" value="Indolic compounds 2,3-dioxygenase-like"/>
    <property type="match status" value="1"/>
</dbReference>
<reference evidence="3" key="2">
    <citation type="submission" date="2020-03" db="EMBL/GenBank/DDBJ databases">
        <title>Walnut 2.0.</title>
        <authorList>
            <person name="Marrano A."/>
            <person name="Britton M."/>
            <person name="Zimin A.V."/>
            <person name="Zaini P.A."/>
            <person name="Workman R."/>
            <person name="Puiu D."/>
            <person name="Bianco L."/>
            <person name="Allen B.J."/>
            <person name="Troggio M."/>
            <person name="Leslie C.A."/>
            <person name="Timp W."/>
            <person name="Dendekar A."/>
            <person name="Salzberg S.L."/>
            <person name="Neale D.B."/>
        </authorList>
    </citation>
    <scope>NUCLEOTIDE SEQUENCE</scope>
    <source>
        <tissue evidence="3">Leaves</tissue>
    </source>
</reference>
<dbReference type="PANTHER" id="PTHR34795:SF1">
    <property type="entry name" value="NEMATODE RESISTANCE PROTEIN-LIKE HSPRO1"/>
    <property type="match status" value="1"/>
</dbReference>
<comment type="caution">
    <text evidence="3">The sequence shown here is derived from an EMBL/GenBank/DDBJ whole genome shotgun (WGS) entry which is preliminary data.</text>
</comment>
<dbReference type="GO" id="GO:0019441">
    <property type="term" value="P:L-tryptophan catabolic process to kynurenine"/>
    <property type="evidence" value="ECO:0007669"/>
    <property type="project" value="InterPro"/>
</dbReference>
<dbReference type="PANTHER" id="PTHR34795">
    <property type="entry name" value="NEMATODE RESISTANCE PROTEIN-LIKE HSPRO1"/>
    <property type="match status" value="1"/>
</dbReference>
<dbReference type="InterPro" id="IPR009743">
    <property type="entry name" value="Hs1pro-1_C"/>
</dbReference>
<evidence type="ECO:0008006" key="5">
    <source>
        <dbReference type="Google" id="ProtNLM"/>
    </source>
</evidence>
<dbReference type="Pfam" id="PF07014">
    <property type="entry name" value="Hs1pro-1_C"/>
    <property type="match status" value="1"/>
</dbReference>
<dbReference type="Proteomes" id="UP000619265">
    <property type="component" value="Unassembled WGS sequence"/>
</dbReference>
<dbReference type="AlphaFoldDB" id="A0A834CTC4"/>
<dbReference type="GO" id="GO:0006952">
    <property type="term" value="P:defense response"/>
    <property type="evidence" value="ECO:0007669"/>
    <property type="project" value="InterPro"/>
</dbReference>
<evidence type="ECO:0000313" key="4">
    <source>
        <dbReference type="Proteomes" id="UP000619265"/>
    </source>
</evidence>
<dbReference type="EMBL" id="LIHL02000007">
    <property type="protein sequence ID" value="KAF5467410.1"/>
    <property type="molecule type" value="Genomic_DNA"/>
</dbReference>
<dbReference type="GO" id="GO:0046872">
    <property type="term" value="F:metal ion binding"/>
    <property type="evidence" value="ECO:0007669"/>
    <property type="project" value="InterPro"/>
</dbReference>
<dbReference type="Gene3D" id="1.20.58.480">
    <property type="match status" value="1"/>
</dbReference>
<organism evidence="3 4">
    <name type="scientific">Juglans regia</name>
    <name type="common">English walnut</name>
    <dbReference type="NCBI Taxonomy" id="51240"/>
    <lineage>
        <taxon>Eukaryota</taxon>
        <taxon>Viridiplantae</taxon>
        <taxon>Streptophyta</taxon>
        <taxon>Embryophyta</taxon>
        <taxon>Tracheophyta</taxon>
        <taxon>Spermatophyta</taxon>
        <taxon>Magnoliopsida</taxon>
        <taxon>eudicotyledons</taxon>
        <taxon>Gunneridae</taxon>
        <taxon>Pentapetalae</taxon>
        <taxon>rosids</taxon>
        <taxon>fabids</taxon>
        <taxon>Fagales</taxon>
        <taxon>Juglandaceae</taxon>
        <taxon>Juglans</taxon>
    </lineage>
</organism>
<sequence>IPTKSYITIQISTPLWFRFRSSKMVDLEWKAKTVSSAKSPNLSNKLQVSVPPSFRAAEISAANAGVCSSYDNYFRLPELRKLWSSKEFPSWKNESVLKPALQALEISFRFVSTFLSDPRPYTNRREWRRRLESLATSQIEIIANLCEDDEQDGATRGTAPIVDLRSSSGVLARDGSYAEVWKIPGETTVVSRTSEASLLPRLATWHKSERIAQKILYSIECEMHNCPYTLGLGEPNLASKPNLEYDLICKPSELHSLKKTPYEHIDNYENQTLYTTHQILESWIYVSQQLLKRITERIENKDFERAASDCYLIERIWKLLADIEDLNLLMDPDDFLRLKNQLSIKSSNEEGPFCFRSKGLVEIARHCKDLKHKVPYILGVEVDPMGGPRVQEAAMKIYREKKMEQIHLLQALQSIESAMKRFFYAYKQLLVVVMGSLEASANRVVVSSDSCDPLSRIFLEPTYFPSLDAAKTFLGDFWNHEHGGARLG</sequence>
<dbReference type="InterPro" id="IPR038759">
    <property type="entry name" value="HSPRO1/HSPRO2"/>
</dbReference>
<dbReference type="InterPro" id="IPR009869">
    <property type="entry name" value="HSPRO1_N"/>
</dbReference>
<feature type="non-terminal residue" evidence="3">
    <location>
        <position position="1"/>
    </location>
</feature>
<evidence type="ECO:0000313" key="3">
    <source>
        <dbReference type="EMBL" id="KAF5467410.1"/>
    </source>
</evidence>
<accession>A0A834CTC4</accession>
<gene>
    <name evidence="3" type="ORF">F2P56_017236</name>
</gene>
<proteinExistence type="predicted"/>